<dbReference type="Proteomes" id="UP001201980">
    <property type="component" value="Unassembled WGS sequence"/>
</dbReference>
<dbReference type="GO" id="GO:0016491">
    <property type="term" value="F:oxidoreductase activity"/>
    <property type="evidence" value="ECO:0007669"/>
    <property type="project" value="InterPro"/>
</dbReference>
<dbReference type="GO" id="GO:0032259">
    <property type="term" value="P:methylation"/>
    <property type="evidence" value="ECO:0007669"/>
    <property type="project" value="UniProtKB-KW"/>
</dbReference>
<organism evidence="3 4">
    <name type="scientific">Zalerion maritima</name>
    <dbReference type="NCBI Taxonomy" id="339359"/>
    <lineage>
        <taxon>Eukaryota</taxon>
        <taxon>Fungi</taxon>
        <taxon>Dikarya</taxon>
        <taxon>Ascomycota</taxon>
        <taxon>Pezizomycotina</taxon>
        <taxon>Sordariomycetes</taxon>
        <taxon>Lulworthiomycetidae</taxon>
        <taxon>Lulworthiales</taxon>
        <taxon>Lulworthiaceae</taxon>
        <taxon>Zalerion</taxon>
    </lineage>
</organism>
<keyword evidence="3" id="KW-0489">Methyltransferase</keyword>
<proteinExistence type="inferred from homology"/>
<comment type="caution">
    <text evidence="3">The sequence shown here is derived from an EMBL/GenBank/DDBJ whole genome shotgun (WGS) entry which is preliminary data.</text>
</comment>
<dbReference type="PANTHER" id="PTHR34598:SF1">
    <property type="entry name" value="PUTATIVE (AFU_ORTHOLOGUE AFUA_3G13140)-RELATED"/>
    <property type="match status" value="1"/>
</dbReference>
<reference evidence="3" key="1">
    <citation type="submission" date="2022-07" db="EMBL/GenBank/DDBJ databases">
        <title>Draft genome sequence of Zalerion maritima ATCC 34329, a (micro)plastics degrading marine fungus.</title>
        <authorList>
            <person name="Paco A."/>
            <person name="Goncalves M.F.M."/>
            <person name="Rocha-Santos T.A.P."/>
            <person name="Alves A."/>
        </authorList>
    </citation>
    <scope>NUCLEOTIDE SEQUENCE</scope>
    <source>
        <strain evidence="3">ATCC 34329</strain>
    </source>
</reference>
<accession>A0AAD5RHT4</accession>
<comment type="similarity">
    <text evidence="1">Belongs to the asaB hydroxylase/desaturase family.</text>
</comment>
<evidence type="ECO:0000256" key="2">
    <source>
        <dbReference type="SAM" id="MobiDB-lite"/>
    </source>
</evidence>
<evidence type="ECO:0000313" key="4">
    <source>
        <dbReference type="Proteomes" id="UP001201980"/>
    </source>
</evidence>
<feature type="compositionally biased region" description="Polar residues" evidence="2">
    <location>
        <begin position="1"/>
        <end position="17"/>
    </location>
</feature>
<protein>
    <submittedName>
        <fullName evidence="3">Methyltransferase</fullName>
    </submittedName>
</protein>
<evidence type="ECO:0000256" key="1">
    <source>
        <dbReference type="ARBA" id="ARBA00023604"/>
    </source>
</evidence>
<feature type="region of interest" description="Disordered" evidence="2">
    <location>
        <begin position="1"/>
        <end position="24"/>
    </location>
</feature>
<sequence>MSSTVTAIKTTPQATLNTTPSPVPSGPVTASINFFVPPADGSPAQHIVDGAAGGKTVENYRSEAVTVALRDIRGAEDEFSVDQNAFAPLQNVQSDPSIDWDDDESIKTKYYPEVEKVLRAAVSMDGEIRKVVIFDHTIRVADPNAHREPVMAAHVDQTAISTARRVRRHTSEEEAEKLLQGRYRLINVWRPLTRGPVTSYPLGFASADSASSSDIEPIQHIYPNGYAGEHAGVKYNQDQMWHYWSRMTPDERLLLQCFDSNLGEKGGRTPHTAFVHPRTPSDAEPRKSIEVRALVFG</sequence>
<keyword evidence="3" id="KW-0808">Transferase</keyword>
<dbReference type="AlphaFoldDB" id="A0AAD5RHT4"/>
<dbReference type="NCBIfam" id="NF041278">
    <property type="entry name" value="CmcJ_NvfI_EfuI"/>
    <property type="match status" value="1"/>
</dbReference>
<keyword evidence="4" id="KW-1185">Reference proteome</keyword>
<name>A0AAD5RHT4_9PEZI</name>
<dbReference type="InterPro" id="IPR044053">
    <property type="entry name" value="AsaB-like"/>
</dbReference>
<evidence type="ECO:0000313" key="3">
    <source>
        <dbReference type="EMBL" id="KAJ2894279.1"/>
    </source>
</evidence>
<gene>
    <name evidence="3" type="ORF">MKZ38_007787</name>
</gene>
<dbReference type="GO" id="GO:0008168">
    <property type="term" value="F:methyltransferase activity"/>
    <property type="evidence" value="ECO:0007669"/>
    <property type="project" value="UniProtKB-KW"/>
</dbReference>
<dbReference type="EMBL" id="JAKWBI020000510">
    <property type="protein sequence ID" value="KAJ2894279.1"/>
    <property type="molecule type" value="Genomic_DNA"/>
</dbReference>
<dbReference type="PANTHER" id="PTHR34598">
    <property type="entry name" value="BLL6449 PROTEIN"/>
    <property type="match status" value="1"/>
</dbReference>